<evidence type="ECO:0008006" key="5">
    <source>
        <dbReference type="Google" id="ProtNLM"/>
    </source>
</evidence>
<gene>
    <name evidence="3" type="ORF">ODALV1_LOCUS2790</name>
</gene>
<comment type="similarity">
    <text evidence="1">Belongs to the LIX1 family.</text>
</comment>
<name>A0ABP1PV35_9HEXA</name>
<organism evidence="3 4">
    <name type="scientific">Orchesella dallaii</name>
    <dbReference type="NCBI Taxonomy" id="48710"/>
    <lineage>
        <taxon>Eukaryota</taxon>
        <taxon>Metazoa</taxon>
        <taxon>Ecdysozoa</taxon>
        <taxon>Arthropoda</taxon>
        <taxon>Hexapoda</taxon>
        <taxon>Collembola</taxon>
        <taxon>Entomobryomorpha</taxon>
        <taxon>Entomobryoidea</taxon>
        <taxon>Orchesellidae</taxon>
        <taxon>Orchesellinae</taxon>
        <taxon>Orchesella</taxon>
    </lineage>
</organism>
<evidence type="ECO:0000313" key="4">
    <source>
        <dbReference type="Proteomes" id="UP001642540"/>
    </source>
</evidence>
<dbReference type="Pfam" id="PF14954">
    <property type="entry name" value="LIX1"/>
    <property type="match status" value="1"/>
</dbReference>
<dbReference type="PANTHER" id="PTHR31139:SF6">
    <property type="entry name" value="PROTEIN LIMB EXPRESSION 1 HOMOLOG"/>
    <property type="match status" value="1"/>
</dbReference>
<dbReference type="PANTHER" id="PTHR31139">
    <property type="entry name" value="ECTOPIC P GRANULES PROTEIN 5 HOMOLOG"/>
    <property type="match status" value="1"/>
</dbReference>
<comment type="caution">
    <text evidence="3">The sequence shown here is derived from an EMBL/GenBank/DDBJ whole genome shotgun (WGS) entry which is preliminary data.</text>
</comment>
<protein>
    <recommendedName>
        <fullName evidence="5">LIX1-like protein</fullName>
    </recommendedName>
</protein>
<reference evidence="3 4" key="1">
    <citation type="submission" date="2024-08" db="EMBL/GenBank/DDBJ databases">
        <authorList>
            <person name="Cucini C."/>
            <person name="Frati F."/>
        </authorList>
    </citation>
    <scope>NUCLEOTIDE SEQUENCE [LARGE SCALE GENOMIC DNA]</scope>
</reference>
<evidence type="ECO:0000256" key="2">
    <source>
        <dbReference type="SAM" id="MobiDB-lite"/>
    </source>
</evidence>
<dbReference type="InterPro" id="IPR051436">
    <property type="entry name" value="Autophagy-related_EPG5"/>
</dbReference>
<feature type="compositionally biased region" description="Polar residues" evidence="2">
    <location>
        <begin position="85"/>
        <end position="103"/>
    </location>
</feature>
<dbReference type="EMBL" id="CAXLJM020000007">
    <property type="protein sequence ID" value="CAL8074065.1"/>
    <property type="molecule type" value="Genomic_DNA"/>
</dbReference>
<evidence type="ECO:0000256" key="1">
    <source>
        <dbReference type="ARBA" id="ARBA00007468"/>
    </source>
</evidence>
<feature type="region of interest" description="Disordered" evidence="2">
    <location>
        <begin position="25"/>
        <end position="59"/>
    </location>
</feature>
<keyword evidence="4" id="KW-1185">Reference proteome</keyword>
<accession>A0ABP1PV35</accession>
<feature type="compositionally biased region" description="Basic residues" evidence="2">
    <location>
        <begin position="38"/>
        <end position="59"/>
    </location>
</feature>
<dbReference type="InterPro" id="IPR029270">
    <property type="entry name" value="LIX1"/>
</dbReference>
<evidence type="ECO:0000313" key="3">
    <source>
        <dbReference type="EMBL" id="CAL8074065.1"/>
    </source>
</evidence>
<sequence length="322" mass="35124">MSSVNTMNNLELREAVKAVVRSFASSSGRSSGSNYGSPHHHHHMHASHGHGSGHGHHHAGNRVNVVEALQEFWTLKYSSGRDGDANTSQPPNSPNGTTNGDSSRNACVIYESVPSQSPPYTCYVTLPGGSCFGSFQKCPTKAEARRSAAKIALMNSLFNEHPSRRITDEFIGQAVGDAAATASGGGASGSSTASDDVSAGVEAFRVMLNTAKGRTMLEFQEMMTVFQLLHWNGSLRAMRERQCSKQEVIAHYSRRTLDDTMRRQMALDWVAREELAPGTIHRELVQAEGELEEARSLGRELRFPKEKREILILAQGQLTCLA</sequence>
<dbReference type="Proteomes" id="UP001642540">
    <property type="component" value="Unassembled WGS sequence"/>
</dbReference>
<proteinExistence type="inferred from homology"/>
<feature type="compositionally biased region" description="Low complexity" evidence="2">
    <location>
        <begin position="25"/>
        <end position="37"/>
    </location>
</feature>
<feature type="region of interest" description="Disordered" evidence="2">
    <location>
        <begin position="80"/>
        <end position="103"/>
    </location>
</feature>